<name>A0ACC3C8S1_PYRYE</name>
<accession>A0ACC3C8S1</accession>
<proteinExistence type="predicted"/>
<dbReference type="Proteomes" id="UP000798662">
    <property type="component" value="Chromosome 2"/>
</dbReference>
<gene>
    <name evidence="1" type="ORF">I4F81_009202</name>
</gene>
<keyword evidence="2" id="KW-1185">Reference proteome</keyword>
<organism evidence="1 2">
    <name type="scientific">Pyropia yezoensis</name>
    <name type="common">Susabi-nori</name>
    <name type="synonym">Porphyra yezoensis</name>
    <dbReference type="NCBI Taxonomy" id="2788"/>
    <lineage>
        <taxon>Eukaryota</taxon>
        <taxon>Rhodophyta</taxon>
        <taxon>Bangiophyceae</taxon>
        <taxon>Bangiales</taxon>
        <taxon>Bangiaceae</taxon>
        <taxon>Pyropia</taxon>
    </lineage>
</organism>
<dbReference type="EMBL" id="CM020619">
    <property type="protein sequence ID" value="KAK1866686.1"/>
    <property type="molecule type" value="Genomic_DNA"/>
</dbReference>
<comment type="caution">
    <text evidence="1">The sequence shown here is derived from an EMBL/GenBank/DDBJ whole genome shotgun (WGS) entry which is preliminary data.</text>
</comment>
<evidence type="ECO:0000313" key="1">
    <source>
        <dbReference type="EMBL" id="KAK1866686.1"/>
    </source>
</evidence>
<reference evidence="1" key="1">
    <citation type="submission" date="2019-11" db="EMBL/GenBank/DDBJ databases">
        <title>Nori genome reveals adaptations in red seaweeds to the harsh intertidal environment.</title>
        <authorList>
            <person name="Wang D."/>
            <person name="Mao Y."/>
        </authorList>
    </citation>
    <scope>NUCLEOTIDE SEQUENCE</scope>
    <source>
        <tissue evidence="1">Gametophyte</tissue>
    </source>
</reference>
<sequence length="560" mass="59710">MAARTARAMVAATAVVAATAAIAAGCSVEEATVAGVAYFSRRCTDQVPLVAALRDSIAVGDLSAARDAYIAARPPYEEIETLANVPTVTPLDTKIDARPYALPGGEDAVAWQGFHEVERALYRDNDLGVAFKATVVLMQSVQSLCAVLAEADPSQFTPSRTWDGMLALAYEVPAKKMSSEEEAWSDASMMIFRHNAVGIYSQFAPFKDAGMDAAAATAVDAAYARLVQQYTWADPEHGFNTTDGVARPYSKVPVKPRRLLQARFYDLAAALAAARDTLDGVSEAEAEEGEEGGEPSPLDGDDVYRAETLAGVAGFSRQCALQQAALRNLSHAIAGGDVDVVKAAYTAARPMYEQIETLAGAFEAEDTAIDARPYAFDEGELSPEWAGMHLVERAVYRDGDMAVAAAGTEEVTTVVDTLCAKLASAPSTPGFVTAALTWDGILALAEEVPAKKISSEEETWSDLSLLIFRENAKGIATLYEPFAGRLSAATRAACIGALSAIRSSFEDTIDAGNDWETGLAFRPYSSVPAAERRIIHRQFYRLSRVMQVAKRELEAAASAA</sequence>
<evidence type="ECO:0000313" key="2">
    <source>
        <dbReference type="Proteomes" id="UP000798662"/>
    </source>
</evidence>
<protein>
    <submittedName>
        <fullName evidence="1">Uncharacterized protein</fullName>
    </submittedName>
</protein>